<dbReference type="RefSeq" id="WP_106092281.1">
    <property type="nucleotide sequence ID" value="NZ_PVNL01000110.1"/>
</dbReference>
<dbReference type="Proteomes" id="UP000238823">
    <property type="component" value="Unassembled WGS sequence"/>
</dbReference>
<evidence type="ECO:0000313" key="2">
    <source>
        <dbReference type="Proteomes" id="UP000238823"/>
    </source>
</evidence>
<gene>
    <name evidence="1" type="ORF">ENSA7_53960</name>
</gene>
<sequence>MNRSYQAWLVTVLTCLVSCTEADQPEPEPLASIMWETTPTETTTVDDAIAAAWTVETEGDVHICELRACKGMVEDCGLDGDDDASAIASEMGGSYETELLLPEPGTWTVVAWAHVDTEPYISEAVLVTVQ</sequence>
<reference evidence="1 2" key="1">
    <citation type="submission" date="2018-03" db="EMBL/GenBank/DDBJ databases">
        <title>Draft Genome Sequences of the Obligatory Marine Myxobacteria Enhygromyxa salina SWB007.</title>
        <authorList>
            <person name="Poehlein A."/>
            <person name="Moghaddam J.A."/>
            <person name="Harms H."/>
            <person name="Alanjari M."/>
            <person name="Koenig G.M."/>
            <person name="Daniel R."/>
            <person name="Schaeberle T.F."/>
        </authorList>
    </citation>
    <scope>NUCLEOTIDE SEQUENCE [LARGE SCALE GENOMIC DNA]</scope>
    <source>
        <strain evidence="1 2">SWB007</strain>
    </source>
</reference>
<name>A0A2S9YDF5_9BACT</name>
<organism evidence="1 2">
    <name type="scientific">Enhygromyxa salina</name>
    <dbReference type="NCBI Taxonomy" id="215803"/>
    <lineage>
        <taxon>Bacteria</taxon>
        <taxon>Pseudomonadati</taxon>
        <taxon>Myxococcota</taxon>
        <taxon>Polyangia</taxon>
        <taxon>Nannocystales</taxon>
        <taxon>Nannocystaceae</taxon>
        <taxon>Enhygromyxa</taxon>
    </lineage>
</organism>
<evidence type="ECO:0000313" key="1">
    <source>
        <dbReference type="EMBL" id="PRQ03125.1"/>
    </source>
</evidence>
<dbReference type="EMBL" id="PVNL01000110">
    <property type="protein sequence ID" value="PRQ03125.1"/>
    <property type="molecule type" value="Genomic_DNA"/>
</dbReference>
<dbReference type="AlphaFoldDB" id="A0A2S9YDF5"/>
<proteinExistence type="predicted"/>
<evidence type="ECO:0008006" key="3">
    <source>
        <dbReference type="Google" id="ProtNLM"/>
    </source>
</evidence>
<accession>A0A2S9YDF5</accession>
<comment type="caution">
    <text evidence="1">The sequence shown here is derived from an EMBL/GenBank/DDBJ whole genome shotgun (WGS) entry which is preliminary data.</text>
</comment>
<protein>
    <recommendedName>
        <fullName evidence="3">YtkA-like domain-containing protein</fullName>
    </recommendedName>
</protein>